<evidence type="ECO:0000313" key="2">
    <source>
        <dbReference type="Proteomes" id="UP001597483"/>
    </source>
</evidence>
<reference evidence="2" key="1">
    <citation type="journal article" date="2019" name="Int. J. Syst. Evol. Microbiol.">
        <title>The Global Catalogue of Microorganisms (GCM) 10K type strain sequencing project: providing services to taxonomists for standard genome sequencing and annotation.</title>
        <authorList>
            <consortium name="The Broad Institute Genomics Platform"/>
            <consortium name="The Broad Institute Genome Sequencing Center for Infectious Disease"/>
            <person name="Wu L."/>
            <person name="Ma J."/>
        </authorList>
    </citation>
    <scope>NUCLEOTIDE SEQUENCE [LARGE SCALE GENOMIC DNA]</scope>
    <source>
        <strain evidence="2">CGMCC 4.7641</strain>
    </source>
</reference>
<evidence type="ECO:0008006" key="3">
    <source>
        <dbReference type="Google" id="ProtNLM"/>
    </source>
</evidence>
<dbReference type="Proteomes" id="UP001597483">
    <property type="component" value="Unassembled WGS sequence"/>
</dbReference>
<dbReference type="RefSeq" id="WP_378312295.1">
    <property type="nucleotide sequence ID" value="NZ_JBHUKS010000033.1"/>
</dbReference>
<keyword evidence="2" id="KW-1185">Reference proteome</keyword>
<organism evidence="1 2">
    <name type="scientific">Amycolatopsis silviterrae</name>
    <dbReference type="NCBI Taxonomy" id="1656914"/>
    <lineage>
        <taxon>Bacteria</taxon>
        <taxon>Bacillati</taxon>
        <taxon>Actinomycetota</taxon>
        <taxon>Actinomycetes</taxon>
        <taxon>Pseudonocardiales</taxon>
        <taxon>Pseudonocardiaceae</taxon>
        <taxon>Amycolatopsis</taxon>
    </lineage>
</organism>
<accession>A0ABW5HK35</accession>
<comment type="caution">
    <text evidence="1">The sequence shown here is derived from an EMBL/GenBank/DDBJ whole genome shotgun (WGS) entry which is preliminary data.</text>
</comment>
<evidence type="ECO:0000313" key="1">
    <source>
        <dbReference type="EMBL" id="MFD2473648.1"/>
    </source>
</evidence>
<gene>
    <name evidence="1" type="ORF">ACFSVL_40040</name>
</gene>
<name>A0ABW5HK35_9PSEU</name>
<sequence length="183" mass="20029">MDYLEWREEVQGCIRRYRPRIEQIFSEGYVTDQVAETGADGDLLRRAALSEPPVPASLREFYAVVAEVDLGCVPNGLYVRPLGFVLDGINLPDQPGWIPEVTEERVIAFAGNGGGRAFCVGCDSGKVYRVPVGEIVDSVYQGSLDSVGPGVVENSVSDFMCHVLEIARANIADDFDDDLSLLR</sequence>
<proteinExistence type="predicted"/>
<dbReference type="EMBL" id="JBHUKS010000033">
    <property type="protein sequence ID" value="MFD2473648.1"/>
    <property type="molecule type" value="Genomic_DNA"/>
</dbReference>
<protein>
    <recommendedName>
        <fullName evidence="3">SMI1/KNR4 family protein</fullName>
    </recommendedName>
</protein>